<evidence type="ECO:0000313" key="2">
    <source>
        <dbReference type="EMBL" id="KAJ8387764.1"/>
    </source>
</evidence>
<comment type="caution">
    <text evidence="2">The sequence shown here is derived from an EMBL/GenBank/DDBJ whole genome shotgun (WGS) entry which is preliminary data.</text>
</comment>
<dbReference type="AlphaFoldDB" id="A0AAD7W9F4"/>
<gene>
    <name evidence="2" type="ORF">AAFF_G00150650</name>
</gene>
<feature type="compositionally biased region" description="Acidic residues" evidence="1">
    <location>
        <begin position="26"/>
        <end position="41"/>
    </location>
</feature>
<evidence type="ECO:0000313" key="3">
    <source>
        <dbReference type="Proteomes" id="UP001221898"/>
    </source>
</evidence>
<protein>
    <submittedName>
        <fullName evidence="2">Uncharacterized protein</fullName>
    </submittedName>
</protein>
<feature type="compositionally biased region" description="Low complexity" evidence="1">
    <location>
        <begin position="149"/>
        <end position="160"/>
    </location>
</feature>
<dbReference type="Proteomes" id="UP001221898">
    <property type="component" value="Unassembled WGS sequence"/>
</dbReference>
<keyword evidence="3" id="KW-1185">Reference proteome</keyword>
<feature type="compositionally biased region" description="Low complexity" evidence="1">
    <location>
        <begin position="56"/>
        <end position="65"/>
    </location>
</feature>
<feature type="compositionally biased region" description="Pro residues" evidence="1">
    <location>
        <begin position="129"/>
        <end position="141"/>
    </location>
</feature>
<feature type="compositionally biased region" description="Basic and acidic residues" evidence="1">
    <location>
        <begin position="110"/>
        <end position="123"/>
    </location>
</feature>
<reference evidence="2" key="1">
    <citation type="journal article" date="2023" name="Science">
        <title>Genome structures resolve the early diversification of teleost fishes.</title>
        <authorList>
            <person name="Parey E."/>
            <person name="Louis A."/>
            <person name="Montfort J."/>
            <person name="Bouchez O."/>
            <person name="Roques C."/>
            <person name="Iampietro C."/>
            <person name="Lluch J."/>
            <person name="Castinel A."/>
            <person name="Donnadieu C."/>
            <person name="Desvignes T."/>
            <person name="Floi Bucao C."/>
            <person name="Jouanno E."/>
            <person name="Wen M."/>
            <person name="Mejri S."/>
            <person name="Dirks R."/>
            <person name="Jansen H."/>
            <person name="Henkel C."/>
            <person name="Chen W.J."/>
            <person name="Zahm M."/>
            <person name="Cabau C."/>
            <person name="Klopp C."/>
            <person name="Thompson A.W."/>
            <person name="Robinson-Rechavi M."/>
            <person name="Braasch I."/>
            <person name="Lecointre G."/>
            <person name="Bobe J."/>
            <person name="Postlethwait J.H."/>
            <person name="Berthelot C."/>
            <person name="Roest Crollius H."/>
            <person name="Guiguen Y."/>
        </authorList>
    </citation>
    <scope>NUCLEOTIDE SEQUENCE</scope>
    <source>
        <strain evidence="2">NC1722</strain>
    </source>
</reference>
<feature type="region of interest" description="Disordered" evidence="1">
    <location>
        <begin position="1"/>
        <end position="182"/>
    </location>
</feature>
<organism evidence="2 3">
    <name type="scientific">Aldrovandia affinis</name>
    <dbReference type="NCBI Taxonomy" id="143900"/>
    <lineage>
        <taxon>Eukaryota</taxon>
        <taxon>Metazoa</taxon>
        <taxon>Chordata</taxon>
        <taxon>Craniata</taxon>
        <taxon>Vertebrata</taxon>
        <taxon>Euteleostomi</taxon>
        <taxon>Actinopterygii</taxon>
        <taxon>Neopterygii</taxon>
        <taxon>Teleostei</taxon>
        <taxon>Notacanthiformes</taxon>
        <taxon>Halosauridae</taxon>
        <taxon>Aldrovandia</taxon>
    </lineage>
</organism>
<evidence type="ECO:0000256" key="1">
    <source>
        <dbReference type="SAM" id="MobiDB-lite"/>
    </source>
</evidence>
<proteinExistence type="predicted"/>
<name>A0AAD7W9F4_9TELE</name>
<accession>A0AAD7W9F4</accession>
<dbReference type="EMBL" id="JAINUG010000206">
    <property type="protein sequence ID" value="KAJ8387764.1"/>
    <property type="molecule type" value="Genomic_DNA"/>
</dbReference>
<feature type="compositionally biased region" description="Gly residues" evidence="1">
    <location>
        <begin position="83"/>
        <end position="97"/>
    </location>
</feature>
<sequence>MPGPVCVDISARCPWHTEGDGGAQAWEEEDDEEEEEEEEECVPAVNSVAGERSCRSPRALSALRSPAPPPGPLRCRGLEEPGQGAGQGTTVWAGGGELLPPPATHASAGRQREKSIRRREAARGRPAQPLGPEPRDPPGAQPSPGSVPASAQRASLSLRACGSAQGALRPGIASDESLPENE</sequence>